<dbReference type="PANTHER" id="PTHR32309">
    <property type="entry name" value="TYROSINE-PROTEIN KINASE"/>
    <property type="match status" value="1"/>
</dbReference>
<dbReference type="Proteomes" id="UP000594800">
    <property type="component" value="Chromosome"/>
</dbReference>
<dbReference type="GO" id="GO:0005886">
    <property type="term" value="C:plasma membrane"/>
    <property type="evidence" value="ECO:0007669"/>
    <property type="project" value="TreeGrafter"/>
</dbReference>
<feature type="transmembrane region" description="Helical" evidence="3">
    <location>
        <begin position="150"/>
        <end position="173"/>
    </location>
</feature>
<sequence length="517" mass="57254">MTTPDDKAANDAPGSVVDQEEAERKARRARRRAKRLLNEAETWEEHSATDGRVPPPDGLRPKQRKDVMAVVNQQVRQEARQGAAEAKDTTNLPAEREQQGVARVEPGGRTGGRGGGGRGGDDDGGKTLDPRDAEIEAIQRELVQRRRRRFVLLWLRLAFFVVLPTFLVGNYYYNHATPFYSSEAVFQIKPANASMMEASGGGLLSSSPLGLISDSIAVQDFLTSREAMRVLDAELDLLAHYSDPDIDPIQRLPADASENDAFALYKDRVLVGFDTTEGVMRMEVITADPAMSASVARRLIELAEERVDEMSDRNEGDAVDSAQEVLTDAEAQLDEAYDRVLELQERRGIFSADVEVGLVQGQIAALTSALEERRLSLAALLDNARPNQAQVRVLNAEIARLEQAIEEQRALVVNSQPDARSLARISAELERAQQELEIRQVMVTTAVESLEIARRATAQQNAFLERAVNPVQPVVPSYPRAFEYTVLAFVIFFATYMMVSLTISILREQMSYGEGRT</sequence>
<dbReference type="PANTHER" id="PTHR32309:SF13">
    <property type="entry name" value="FERRIC ENTEROBACTIN TRANSPORT PROTEIN FEPE"/>
    <property type="match status" value="1"/>
</dbReference>
<keyword evidence="5" id="KW-1185">Reference proteome</keyword>
<name>A0A7S9QBU5_9RHOB</name>
<feature type="transmembrane region" description="Helical" evidence="3">
    <location>
        <begin position="484"/>
        <end position="506"/>
    </location>
</feature>
<reference evidence="4 5" key="1">
    <citation type="submission" date="2020-11" db="EMBL/GenBank/DDBJ databases">
        <title>Description of Pontivivens ytuae sp. nov. isolated from deep sea sediment of Mariana Trench.</title>
        <authorList>
            <person name="Wang Z."/>
            <person name="Sun Q.-L."/>
            <person name="Xu X.-D."/>
            <person name="Tang Y.-Z."/>
            <person name="Zhang J."/>
        </authorList>
    </citation>
    <scope>NUCLEOTIDE SEQUENCE [LARGE SCALE GENOMIC DNA]</scope>
    <source>
        <strain evidence="4 5">MT2928</strain>
    </source>
</reference>
<keyword evidence="3" id="KW-0812">Transmembrane</keyword>
<feature type="coiled-coil region" evidence="1">
    <location>
        <begin position="293"/>
        <end position="346"/>
    </location>
</feature>
<organism evidence="4 5">
    <name type="scientific">Pontivivens ytuae</name>
    <dbReference type="NCBI Taxonomy" id="2789856"/>
    <lineage>
        <taxon>Bacteria</taxon>
        <taxon>Pseudomonadati</taxon>
        <taxon>Pseudomonadota</taxon>
        <taxon>Alphaproteobacteria</taxon>
        <taxon>Rhodobacterales</taxon>
        <taxon>Paracoccaceae</taxon>
        <taxon>Pontivivens</taxon>
    </lineage>
</organism>
<keyword evidence="1" id="KW-0175">Coiled coil</keyword>
<evidence type="ECO:0000313" key="5">
    <source>
        <dbReference type="Proteomes" id="UP000594800"/>
    </source>
</evidence>
<evidence type="ECO:0000256" key="3">
    <source>
        <dbReference type="SAM" id="Phobius"/>
    </source>
</evidence>
<dbReference type="AlphaFoldDB" id="A0A7S9QBU5"/>
<protein>
    <submittedName>
        <fullName evidence="4">Capsule biosynthesis protein</fullName>
    </submittedName>
</protein>
<keyword evidence="3" id="KW-0472">Membrane</keyword>
<evidence type="ECO:0000256" key="1">
    <source>
        <dbReference type="SAM" id="Coils"/>
    </source>
</evidence>
<gene>
    <name evidence="4" type="ORF">I0K15_11250</name>
</gene>
<dbReference type="GO" id="GO:0004713">
    <property type="term" value="F:protein tyrosine kinase activity"/>
    <property type="evidence" value="ECO:0007669"/>
    <property type="project" value="TreeGrafter"/>
</dbReference>
<evidence type="ECO:0000256" key="2">
    <source>
        <dbReference type="SAM" id="MobiDB-lite"/>
    </source>
</evidence>
<proteinExistence type="predicted"/>
<dbReference type="RefSeq" id="WP_196101615.1">
    <property type="nucleotide sequence ID" value="NZ_CP064942.1"/>
</dbReference>
<feature type="region of interest" description="Disordered" evidence="2">
    <location>
        <begin position="1"/>
        <end position="131"/>
    </location>
</feature>
<dbReference type="InterPro" id="IPR050445">
    <property type="entry name" value="Bact_polysacc_biosynth/exp"/>
</dbReference>
<feature type="compositionally biased region" description="Basic and acidic residues" evidence="2">
    <location>
        <begin position="119"/>
        <end position="131"/>
    </location>
</feature>
<feature type="compositionally biased region" description="Basic residues" evidence="2">
    <location>
        <begin position="25"/>
        <end position="35"/>
    </location>
</feature>
<keyword evidence="3" id="KW-1133">Transmembrane helix</keyword>
<evidence type="ECO:0000313" key="4">
    <source>
        <dbReference type="EMBL" id="QPH52401.1"/>
    </source>
</evidence>
<dbReference type="KEGG" id="poz:I0K15_11250"/>
<feature type="coiled-coil region" evidence="1">
    <location>
        <begin position="391"/>
        <end position="442"/>
    </location>
</feature>
<feature type="compositionally biased region" description="Gly residues" evidence="2">
    <location>
        <begin position="108"/>
        <end position="118"/>
    </location>
</feature>
<accession>A0A7S9QBU5</accession>
<dbReference type="EMBL" id="CP064942">
    <property type="protein sequence ID" value="QPH52401.1"/>
    <property type="molecule type" value="Genomic_DNA"/>
</dbReference>